<dbReference type="GO" id="GO:0005669">
    <property type="term" value="C:transcription factor TFIID complex"/>
    <property type="evidence" value="ECO:0007669"/>
    <property type="project" value="InterPro"/>
</dbReference>
<dbReference type="SUPFAM" id="SSF47113">
    <property type="entry name" value="Histone-fold"/>
    <property type="match status" value="1"/>
</dbReference>
<dbReference type="Proteomes" id="UP000046395">
    <property type="component" value="Unassembled WGS sequence"/>
</dbReference>
<feature type="domain" description="Transcription initiation factor TFIID subunit 12" evidence="8">
    <location>
        <begin position="123"/>
        <end position="187"/>
    </location>
</feature>
<reference evidence="10 11" key="3">
    <citation type="submission" date="2019-12" db="UniProtKB">
        <authorList>
            <consortium name="WormBaseParasite"/>
        </authorList>
    </citation>
    <scope>IDENTIFICATION</scope>
</reference>
<evidence type="ECO:0000313" key="10">
    <source>
        <dbReference type="WBParaSite" id="TMUE_3000013328.1"/>
    </source>
</evidence>
<dbReference type="GO" id="GO:0051123">
    <property type="term" value="P:RNA polymerase II preinitiation complex assembly"/>
    <property type="evidence" value="ECO:0007669"/>
    <property type="project" value="TreeGrafter"/>
</dbReference>
<dbReference type="Gene3D" id="1.10.20.10">
    <property type="entry name" value="Histone, subunit A"/>
    <property type="match status" value="1"/>
</dbReference>
<feature type="region of interest" description="Disordered" evidence="7">
    <location>
        <begin position="86"/>
        <end position="108"/>
    </location>
</feature>
<dbReference type="CDD" id="cd07981">
    <property type="entry name" value="HFD_TAF12"/>
    <property type="match status" value="1"/>
</dbReference>
<evidence type="ECO:0000256" key="5">
    <source>
        <dbReference type="ARBA" id="ARBA00023163"/>
    </source>
</evidence>
<dbReference type="WBParaSite" id="TMUE_3000013409.1">
    <property type="protein sequence ID" value="TMUE_3000013409.1"/>
    <property type="gene ID" value="WBGene00301900"/>
</dbReference>
<evidence type="ECO:0000313" key="11">
    <source>
        <dbReference type="WBParaSite" id="TMUE_3000013409.1"/>
    </source>
</evidence>
<evidence type="ECO:0000256" key="2">
    <source>
        <dbReference type="ARBA" id="ARBA00007530"/>
    </source>
</evidence>
<dbReference type="PANTHER" id="PTHR12264:SF21">
    <property type="entry name" value="TRANSCRIPTION INITIATION FACTOR TFIID SUBUNIT 12"/>
    <property type="match status" value="1"/>
</dbReference>
<sequence>MDTGSLTGQSESSLQIKVESSSEGSADRQPPLAFNPTPCDGMQQPRMQHASAVRGALPQHSFVSQPRFHLGMGRSQFPQTSLILQHSSSDPSSLTTAGEVGPSTSYGNVGSTSGVATGILSSERLDQLLRQIDEHASLDEEVKQALLNYADEYAESILTKACLVSRHRKSKVLETKDLQIVLERCYNTWIPGICSDELKPQKKASATEAHKQRVALLKKSLKKI</sequence>
<reference evidence="9" key="2">
    <citation type="submission" date="2014-03" db="EMBL/GenBank/DDBJ databases">
        <title>The whipworm genome and dual-species transcriptomics of an intimate host-pathogen interaction.</title>
        <authorList>
            <person name="Foth B.J."/>
            <person name="Tsai I.J."/>
            <person name="Reid A.J."/>
            <person name="Bancroft A.J."/>
            <person name="Nichol S."/>
            <person name="Tracey A."/>
            <person name="Holroyd N."/>
            <person name="Cotton J.A."/>
            <person name="Stanley E.J."/>
            <person name="Zarowiecki M."/>
            <person name="Liu J.Z."/>
            <person name="Huckvale T."/>
            <person name="Cooper P.J."/>
            <person name="Grencis R.K."/>
            <person name="Berriman M."/>
        </authorList>
    </citation>
    <scope>NUCLEOTIDE SEQUENCE [LARGE SCALE GENOMIC DNA]</scope>
    <source>
        <strain evidence="9">Edinburgh</strain>
    </source>
</reference>
<dbReference type="InterPro" id="IPR009072">
    <property type="entry name" value="Histone-fold"/>
</dbReference>
<keyword evidence="6" id="KW-0539">Nucleus</keyword>
<comment type="subcellular location">
    <subcellularLocation>
        <location evidence="1">Nucleus</location>
    </subcellularLocation>
</comment>
<comment type="similarity">
    <text evidence="2">Belongs to the TAF12 family.</text>
</comment>
<dbReference type="InterPro" id="IPR037794">
    <property type="entry name" value="TAF12"/>
</dbReference>
<dbReference type="GO" id="GO:0017025">
    <property type="term" value="F:TBP-class protein binding"/>
    <property type="evidence" value="ECO:0007669"/>
    <property type="project" value="TreeGrafter"/>
</dbReference>
<evidence type="ECO:0000259" key="8">
    <source>
        <dbReference type="Pfam" id="PF03847"/>
    </source>
</evidence>
<name>A0A5S6R268_TRIMR</name>
<keyword evidence="9" id="KW-1185">Reference proteome</keyword>
<proteinExistence type="inferred from homology"/>
<dbReference type="PANTHER" id="PTHR12264">
    <property type="entry name" value="TRANSCRIPTION INITIATION FACTOR TFIID SUBUNIT 12"/>
    <property type="match status" value="1"/>
</dbReference>
<accession>A0A5S6R268</accession>
<evidence type="ECO:0000256" key="3">
    <source>
        <dbReference type="ARBA" id="ARBA00017484"/>
    </source>
</evidence>
<dbReference type="Pfam" id="PF03847">
    <property type="entry name" value="TFIID_20kDa"/>
    <property type="match status" value="1"/>
</dbReference>
<dbReference type="STRING" id="70415.A0A5S6R268"/>
<keyword evidence="5" id="KW-0804">Transcription</keyword>
<feature type="compositionally biased region" description="Polar residues" evidence="7">
    <location>
        <begin position="1"/>
        <end position="24"/>
    </location>
</feature>
<dbReference type="GO" id="GO:0000124">
    <property type="term" value="C:SAGA complex"/>
    <property type="evidence" value="ECO:0007669"/>
    <property type="project" value="InterPro"/>
</dbReference>
<evidence type="ECO:0000256" key="7">
    <source>
        <dbReference type="SAM" id="MobiDB-lite"/>
    </source>
</evidence>
<dbReference type="GO" id="GO:0003677">
    <property type="term" value="F:DNA binding"/>
    <property type="evidence" value="ECO:0007669"/>
    <property type="project" value="TreeGrafter"/>
</dbReference>
<feature type="region of interest" description="Disordered" evidence="7">
    <location>
        <begin position="1"/>
        <end position="44"/>
    </location>
</feature>
<evidence type="ECO:0000256" key="4">
    <source>
        <dbReference type="ARBA" id="ARBA00023015"/>
    </source>
</evidence>
<dbReference type="AlphaFoldDB" id="A0A5S6R268"/>
<protein>
    <recommendedName>
        <fullName evidence="3">Transcription initiation factor TFIID subunit 12</fullName>
    </recommendedName>
</protein>
<dbReference type="GO" id="GO:0046982">
    <property type="term" value="F:protein heterodimerization activity"/>
    <property type="evidence" value="ECO:0007669"/>
    <property type="project" value="InterPro"/>
</dbReference>
<dbReference type="InterPro" id="IPR003228">
    <property type="entry name" value="TFIID_TAF12_dom"/>
</dbReference>
<evidence type="ECO:0000256" key="1">
    <source>
        <dbReference type="ARBA" id="ARBA00004123"/>
    </source>
</evidence>
<reference evidence="9" key="1">
    <citation type="submission" date="2013-11" db="EMBL/GenBank/DDBJ databases">
        <authorList>
            <person name="Aslett M."/>
        </authorList>
    </citation>
    <scope>NUCLEOTIDE SEQUENCE [LARGE SCALE GENOMIC DNA]</scope>
    <source>
        <strain evidence="9">Edinburgh</strain>
    </source>
</reference>
<evidence type="ECO:0000313" key="9">
    <source>
        <dbReference type="Proteomes" id="UP000046395"/>
    </source>
</evidence>
<keyword evidence="4" id="KW-0805">Transcription regulation</keyword>
<dbReference type="WBParaSite" id="TMUE_3000013328.1">
    <property type="protein sequence ID" value="TMUE_3000013328.1"/>
    <property type="gene ID" value="WBGene00286485"/>
</dbReference>
<evidence type="ECO:0000256" key="6">
    <source>
        <dbReference type="ARBA" id="ARBA00023242"/>
    </source>
</evidence>
<organism evidence="9 11">
    <name type="scientific">Trichuris muris</name>
    <name type="common">Mouse whipworm</name>
    <dbReference type="NCBI Taxonomy" id="70415"/>
    <lineage>
        <taxon>Eukaryota</taxon>
        <taxon>Metazoa</taxon>
        <taxon>Ecdysozoa</taxon>
        <taxon>Nematoda</taxon>
        <taxon>Enoplea</taxon>
        <taxon>Dorylaimia</taxon>
        <taxon>Trichinellida</taxon>
        <taxon>Trichuridae</taxon>
        <taxon>Trichuris</taxon>
    </lineage>
</organism>